<accession>A9T0G2</accession>
<feature type="transmembrane region" description="Helical" evidence="5">
    <location>
        <begin position="77"/>
        <end position="97"/>
    </location>
</feature>
<dbReference type="OrthoDB" id="6418713at2759"/>
<evidence type="ECO:0000259" key="6">
    <source>
        <dbReference type="Pfam" id="PF03151"/>
    </source>
</evidence>
<dbReference type="Gramene" id="Pp3c10_15150V3.1">
    <property type="protein sequence ID" value="Pp3c10_15150V3.1"/>
    <property type="gene ID" value="Pp3c10_15150"/>
</dbReference>
<dbReference type="SUPFAM" id="SSF103481">
    <property type="entry name" value="Multidrug resistance efflux transporter EmrE"/>
    <property type="match status" value="1"/>
</dbReference>
<feature type="transmembrane region" description="Helical" evidence="5">
    <location>
        <begin position="137"/>
        <end position="154"/>
    </location>
</feature>
<feature type="transmembrane region" description="Helical" evidence="5">
    <location>
        <begin position="285"/>
        <end position="302"/>
    </location>
</feature>
<dbReference type="GO" id="GO:0005794">
    <property type="term" value="C:Golgi apparatus"/>
    <property type="evidence" value="ECO:0000318"/>
    <property type="project" value="GO_Central"/>
</dbReference>
<gene>
    <name evidence="8" type="primary">LOC112287602</name>
    <name evidence="7" type="ORF">PHYPA_013906</name>
</gene>
<dbReference type="KEGG" id="ppp:112287602"/>
<evidence type="ECO:0000256" key="2">
    <source>
        <dbReference type="ARBA" id="ARBA00022692"/>
    </source>
</evidence>
<evidence type="ECO:0000256" key="4">
    <source>
        <dbReference type="ARBA" id="ARBA00023136"/>
    </source>
</evidence>
<dbReference type="Proteomes" id="UP000006727">
    <property type="component" value="Chromosome 10"/>
</dbReference>
<dbReference type="InterPro" id="IPR037185">
    <property type="entry name" value="EmrE-like"/>
</dbReference>
<evidence type="ECO:0000256" key="1">
    <source>
        <dbReference type="ARBA" id="ARBA00004141"/>
    </source>
</evidence>
<feature type="transmembrane region" description="Helical" evidence="5">
    <location>
        <begin position="12"/>
        <end position="29"/>
    </location>
</feature>
<dbReference type="AlphaFoldDB" id="A9T0G2"/>
<comment type="subcellular location">
    <subcellularLocation>
        <location evidence="1">Membrane</location>
        <topology evidence="1">Multi-pass membrane protein</topology>
    </subcellularLocation>
</comment>
<dbReference type="RefSeq" id="XP_024386524.1">
    <property type="nucleotide sequence ID" value="XM_024530756.2"/>
</dbReference>
<dbReference type="HOGENOM" id="CLU_022332_3_0_1"/>
<dbReference type="eggNOG" id="KOG1441">
    <property type="taxonomic scope" value="Eukaryota"/>
</dbReference>
<feature type="transmembrane region" description="Helical" evidence="5">
    <location>
        <begin position="160"/>
        <end position="184"/>
    </location>
</feature>
<dbReference type="Gramene" id="Pp3c10_15150V3.2">
    <property type="protein sequence ID" value="Pp3c10_15150V3.2"/>
    <property type="gene ID" value="Pp3c10_15150"/>
</dbReference>
<dbReference type="PANTHER" id="PTHR11132">
    <property type="entry name" value="SOLUTE CARRIER FAMILY 35"/>
    <property type="match status" value="1"/>
</dbReference>
<evidence type="ECO:0000256" key="3">
    <source>
        <dbReference type="ARBA" id="ARBA00022989"/>
    </source>
</evidence>
<feature type="transmembrane region" description="Helical" evidence="5">
    <location>
        <begin position="231"/>
        <end position="251"/>
    </location>
</feature>
<dbReference type="InterPro" id="IPR050186">
    <property type="entry name" value="TPT_transporter"/>
</dbReference>
<protein>
    <recommendedName>
        <fullName evidence="6">Sugar phosphate transporter domain-containing protein</fullName>
    </recommendedName>
</protein>
<feature type="transmembrane region" description="Helical" evidence="5">
    <location>
        <begin position="258"/>
        <end position="279"/>
    </location>
</feature>
<feature type="transmembrane region" description="Helical" evidence="5">
    <location>
        <begin position="103"/>
        <end position="125"/>
    </location>
</feature>
<dbReference type="Pfam" id="PF03151">
    <property type="entry name" value="TPT"/>
    <property type="match status" value="1"/>
</dbReference>
<evidence type="ECO:0000313" key="9">
    <source>
        <dbReference type="Proteomes" id="UP000006727"/>
    </source>
</evidence>
<dbReference type="GO" id="GO:0016020">
    <property type="term" value="C:membrane"/>
    <property type="evidence" value="ECO:0007669"/>
    <property type="project" value="UniProtKB-SubCell"/>
</dbReference>
<feature type="domain" description="Sugar phosphate transporter" evidence="6">
    <location>
        <begin position="15"/>
        <end position="302"/>
    </location>
</feature>
<keyword evidence="4 5" id="KW-0472">Membrane</keyword>
<keyword evidence="2 5" id="KW-0812">Transmembrane</keyword>
<name>A9T0G2_PHYPA</name>
<proteinExistence type="predicted"/>
<dbReference type="PaxDb" id="3218-PP1S145_170V6.1"/>
<evidence type="ECO:0000313" key="8">
    <source>
        <dbReference type="EnsemblPlants" id="Pp3c10_15150V3.1"/>
    </source>
</evidence>
<feature type="transmembrane region" description="Helical" evidence="5">
    <location>
        <begin position="41"/>
        <end position="65"/>
    </location>
</feature>
<reference evidence="8" key="3">
    <citation type="submission" date="2020-12" db="UniProtKB">
        <authorList>
            <consortium name="EnsemblPlants"/>
        </authorList>
    </citation>
    <scope>IDENTIFICATION</scope>
</reference>
<dbReference type="EnsemblPlants" id="Pp3c10_15150V3.2">
    <property type="protein sequence ID" value="Pp3c10_15150V3.2"/>
    <property type="gene ID" value="Pp3c10_15150"/>
</dbReference>
<dbReference type="FunCoup" id="A9T0G2">
    <property type="interactions" value="648"/>
</dbReference>
<evidence type="ECO:0000313" key="7">
    <source>
        <dbReference type="EMBL" id="PNR46786.1"/>
    </source>
</evidence>
<reference evidence="7 9" key="2">
    <citation type="journal article" date="2018" name="Plant J.">
        <title>The Physcomitrella patens chromosome-scale assembly reveals moss genome structure and evolution.</title>
        <authorList>
            <person name="Lang D."/>
            <person name="Ullrich K.K."/>
            <person name="Murat F."/>
            <person name="Fuchs J."/>
            <person name="Jenkins J."/>
            <person name="Haas F.B."/>
            <person name="Piednoel M."/>
            <person name="Gundlach H."/>
            <person name="Van Bel M."/>
            <person name="Meyberg R."/>
            <person name="Vives C."/>
            <person name="Morata J."/>
            <person name="Symeonidi A."/>
            <person name="Hiss M."/>
            <person name="Muchero W."/>
            <person name="Kamisugi Y."/>
            <person name="Saleh O."/>
            <person name="Blanc G."/>
            <person name="Decker E.L."/>
            <person name="van Gessel N."/>
            <person name="Grimwood J."/>
            <person name="Hayes R.D."/>
            <person name="Graham S.W."/>
            <person name="Gunter L.E."/>
            <person name="McDaniel S.F."/>
            <person name="Hoernstein S.N.W."/>
            <person name="Larsson A."/>
            <person name="Li F.W."/>
            <person name="Perroud P.F."/>
            <person name="Phillips J."/>
            <person name="Ranjan P."/>
            <person name="Rokshar D.S."/>
            <person name="Rothfels C.J."/>
            <person name="Schneider L."/>
            <person name="Shu S."/>
            <person name="Stevenson D.W."/>
            <person name="Thummler F."/>
            <person name="Tillich M."/>
            <person name="Villarreal Aguilar J.C."/>
            <person name="Widiez T."/>
            <person name="Wong G.K."/>
            <person name="Wymore A."/>
            <person name="Zhang Y."/>
            <person name="Zimmer A.D."/>
            <person name="Quatrano R.S."/>
            <person name="Mayer K.F.X."/>
            <person name="Goodstein D."/>
            <person name="Casacuberta J.M."/>
            <person name="Vandepoele K."/>
            <person name="Reski R."/>
            <person name="Cuming A.C."/>
            <person name="Tuskan G.A."/>
            <person name="Maumus F."/>
            <person name="Salse J."/>
            <person name="Schmutz J."/>
            <person name="Rensing S.A."/>
        </authorList>
    </citation>
    <scope>NUCLEOTIDE SEQUENCE [LARGE SCALE GENOMIC DNA]</scope>
    <source>
        <strain evidence="8 9">cv. Gransden 2004</strain>
    </source>
</reference>
<feature type="transmembrane region" description="Helical" evidence="5">
    <location>
        <begin position="196"/>
        <end position="215"/>
    </location>
</feature>
<keyword evidence="9" id="KW-1185">Reference proteome</keyword>
<dbReference type="GeneID" id="112287602"/>
<dbReference type="EMBL" id="ABEU02000010">
    <property type="protein sequence ID" value="PNR46786.1"/>
    <property type="molecule type" value="Genomic_DNA"/>
</dbReference>
<reference evidence="7 9" key="1">
    <citation type="journal article" date="2008" name="Science">
        <title>The Physcomitrella genome reveals evolutionary insights into the conquest of land by plants.</title>
        <authorList>
            <person name="Rensing S."/>
            <person name="Lang D."/>
            <person name="Zimmer A."/>
            <person name="Terry A."/>
            <person name="Salamov A."/>
            <person name="Shapiro H."/>
            <person name="Nishiyama T."/>
            <person name="Perroud P.-F."/>
            <person name="Lindquist E."/>
            <person name="Kamisugi Y."/>
            <person name="Tanahashi T."/>
            <person name="Sakakibara K."/>
            <person name="Fujita T."/>
            <person name="Oishi K."/>
            <person name="Shin-I T."/>
            <person name="Kuroki Y."/>
            <person name="Toyoda A."/>
            <person name="Suzuki Y."/>
            <person name="Hashimoto A."/>
            <person name="Yamaguchi K."/>
            <person name="Sugano A."/>
            <person name="Kohara Y."/>
            <person name="Fujiyama A."/>
            <person name="Anterola A."/>
            <person name="Aoki S."/>
            <person name="Ashton N."/>
            <person name="Barbazuk W.B."/>
            <person name="Barker E."/>
            <person name="Bennetzen J."/>
            <person name="Bezanilla M."/>
            <person name="Blankenship R."/>
            <person name="Cho S.H."/>
            <person name="Dutcher S."/>
            <person name="Estelle M."/>
            <person name="Fawcett J.A."/>
            <person name="Gundlach H."/>
            <person name="Hanada K."/>
            <person name="Heyl A."/>
            <person name="Hicks K.A."/>
            <person name="Hugh J."/>
            <person name="Lohr M."/>
            <person name="Mayer K."/>
            <person name="Melkozernov A."/>
            <person name="Murata T."/>
            <person name="Nelson D."/>
            <person name="Pils B."/>
            <person name="Prigge M."/>
            <person name="Reiss B."/>
            <person name="Renner T."/>
            <person name="Rombauts S."/>
            <person name="Rushton P."/>
            <person name="Sanderfoot A."/>
            <person name="Schween G."/>
            <person name="Shiu S.-H."/>
            <person name="Stueber K."/>
            <person name="Theodoulou F.L."/>
            <person name="Tu H."/>
            <person name="Van de Peer Y."/>
            <person name="Verrier P.J."/>
            <person name="Waters E."/>
            <person name="Wood A."/>
            <person name="Yang L."/>
            <person name="Cove D."/>
            <person name="Cuming A."/>
            <person name="Hasebe M."/>
            <person name="Lucas S."/>
            <person name="Mishler D.B."/>
            <person name="Reski R."/>
            <person name="Grigoriev I."/>
            <person name="Quatrano R.S."/>
            <person name="Boore J.L."/>
        </authorList>
    </citation>
    <scope>NUCLEOTIDE SEQUENCE [LARGE SCALE GENOMIC DNA]</scope>
    <source>
        <strain evidence="8 9">cv. Gransden 2004</strain>
    </source>
</reference>
<organism evidence="7">
    <name type="scientific">Physcomitrium patens</name>
    <name type="common">Spreading-leaved earth moss</name>
    <name type="synonym">Physcomitrella patens</name>
    <dbReference type="NCBI Taxonomy" id="3218"/>
    <lineage>
        <taxon>Eukaryota</taxon>
        <taxon>Viridiplantae</taxon>
        <taxon>Streptophyta</taxon>
        <taxon>Embryophyta</taxon>
        <taxon>Bryophyta</taxon>
        <taxon>Bryophytina</taxon>
        <taxon>Bryopsida</taxon>
        <taxon>Funariidae</taxon>
        <taxon>Funariales</taxon>
        <taxon>Funariaceae</taxon>
        <taxon>Physcomitrium</taxon>
    </lineage>
</organism>
<keyword evidence="3 5" id="KW-1133">Transmembrane helix</keyword>
<dbReference type="InterPro" id="IPR004853">
    <property type="entry name" value="Sugar_P_trans_dom"/>
</dbReference>
<dbReference type="EnsemblPlants" id="Pp3c10_15150V3.1">
    <property type="protein sequence ID" value="Pp3c10_15150V3.1"/>
    <property type="gene ID" value="Pp3c10_15150"/>
</dbReference>
<sequence>MAASAKKRLLLTYAYLIVYILLSSGQIFFNKWVLSDSKFNFPYPVGLTLLHMVFSTVLCFLVVRVFEWVKLKEGMTYDIYISSVLPIGATFALTLWLGNTSYLYISVSFAQMLKAIMPVAVFLLGASFGLEELSMKMMGTMTIISAGVSIASYGEVNFNWIGVVYMMGGVVGEAFRLIFIELLLKRKGLKLDPIIMMYYVSPCSALCLFVPWLILEKPKMDAAVQWHFDPVIMTLNALCTFALNVSVFLVISHTSALTIRVAGVIKDWVVVLVSVYLFADAKLTVINIFGYVIAIFGVYLYNAQKLNEAAVTSASNSTQESQGLLGVSNTTQHKYKQSGIPEMELETIVVRDSKENIIQQ</sequence>
<dbReference type="GO" id="GO:0055085">
    <property type="term" value="P:transmembrane transport"/>
    <property type="evidence" value="ECO:0000318"/>
    <property type="project" value="GO_Central"/>
</dbReference>
<dbReference type="GO" id="GO:0015297">
    <property type="term" value="F:antiporter activity"/>
    <property type="evidence" value="ECO:0000318"/>
    <property type="project" value="GO_Central"/>
</dbReference>
<evidence type="ECO:0000256" key="5">
    <source>
        <dbReference type="SAM" id="Phobius"/>
    </source>
</evidence>